<feature type="region of interest" description="Disordered" evidence="1">
    <location>
        <begin position="277"/>
        <end position="302"/>
    </location>
</feature>
<organism evidence="2 3">
    <name type="scientific">Fomitopsis schrenkii</name>
    <name type="common">Brown rot fungus</name>
    <dbReference type="NCBI Taxonomy" id="2126942"/>
    <lineage>
        <taxon>Eukaryota</taxon>
        <taxon>Fungi</taxon>
        <taxon>Dikarya</taxon>
        <taxon>Basidiomycota</taxon>
        <taxon>Agaricomycotina</taxon>
        <taxon>Agaricomycetes</taxon>
        <taxon>Polyporales</taxon>
        <taxon>Fomitopsis</taxon>
    </lineage>
</organism>
<gene>
    <name evidence="2" type="ORF">FOMPIDRAFT_1020933</name>
</gene>
<accession>S8DGG1</accession>
<dbReference type="InParanoid" id="S8DGG1"/>
<name>S8DGG1_FOMSC</name>
<evidence type="ECO:0000313" key="3">
    <source>
        <dbReference type="Proteomes" id="UP000015241"/>
    </source>
</evidence>
<dbReference type="AlphaFoldDB" id="S8DGG1"/>
<evidence type="ECO:0000256" key="1">
    <source>
        <dbReference type="SAM" id="MobiDB-lite"/>
    </source>
</evidence>
<reference evidence="2 3" key="1">
    <citation type="journal article" date="2012" name="Science">
        <title>The Paleozoic origin of enzymatic lignin decomposition reconstructed from 31 fungal genomes.</title>
        <authorList>
            <person name="Floudas D."/>
            <person name="Binder M."/>
            <person name="Riley R."/>
            <person name="Barry K."/>
            <person name="Blanchette R.A."/>
            <person name="Henrissat B."/>
            <person name="Martinez A.T."/>
            <person name="Otillar R."/>
            <person name="Spatafora J.W."/>
            <person name="Yadav J.S."/>
            <person name="Aerts A."/>
            <person name="Benoit I."/>
            <person name="Boyd A."/>
            <person name="Carlson A."/>
            <person name="Copeland A."/>
            <person name="Coutinho P.M."/>
            <person name="de Vries R.P."/>
            <person name="Ferreira P."/>
            <person name="Findley K."/>
            <person name="Foster B."/>
            <person name="Gaskell J."/>
            <person name="Glotzer D."/>
            <person name="Gorecki P."/>
            <person name="Heitman J."/>
            <person name="Hesse C."/>
            <person name="Hori C."/>
            <person name="Igarashi K."/>
            <person name="Jurgens J.A."/>
            <person name="Kallen N."/>
            <person name="Kersten P."/>
            <person name="Kohler A."/>
            <person name="Kuees U."/>
            <person name="Kumar T.K.A."/>
            <person name="Kuo A."/>
            <person name="LaButti K."/>
            <person name="Larrondo L.F."/>
            <person name="Lindquist E."/>
            <person name="Ling A."/>
            <person name="Lombard V."/>
            <person name="Lucas S."/>
            <person name="Lundell T."/>
            <person name="Martin R."/>
            <person name="McLaughlin D.J."/>
            <person name="Morgenstern I."/>
            <person name="Morin E."/>
            <person name="Murat C."/>
            <person name="Nagy L.G."/>
            <person name="Nolan M."/>
            <person name="Ohm R.A."/>
            <person name="Patyshakuliyeva A."/>
            <person name="Rokas A."/>
            <person name="Ruiz-Duenas F.J."/>
            <person name="Sabat G."/>
            <person name="Salamov A."/>
            <person name="Samejima M."/>
            <person name="Schmutz J."/>
            <person name="Slot J.C."/>
            <person name="St John F."/>
            <person name="Stenlid J."/>
            <person name="Sun H."/>
            <person name="Sun S."/>
            <person name="Syed K."/>
            <person name="Tsang A."/>
            <person name="Wiebenga A."/>
            <person name="Young D."/>
            <person name="Pisabarro A."/>
            <person name="Eastwood D.C."/>
            <person name="Martin F."/>
            <person name="Cullen D."/>
            <person name="Grigoriev I.V."/>
            <person name="Hibbett D.S."/>
        </authorList>
    </citation>
    <scope>NUCLEOTIDE SEQUENCE</scope>
    <source>
        <strain evidence="3">FP-58527</strain>
    </source>
</reference>
<dbReference type="EMBL" id="KE504405">
    <property type="protein sequence ID" value="EPS92656.1"/>
    <property type="molecule type" value="Genomic_DNA"/>
</dbReference>
<dbReference type="Proteomes" id="UP000015241">
    <property type="component" value="Unassembled WGS sequence"/>
</dbReference>
<feature type="compositionally biased region" description="Basic and acidic residues" evidence="1">
    <location>
        <begin position="1"/>
        <end position="27"/>
    </location>
</feature>
<feature type="region of interest" description="Disordered" evidence="1">
    <location>
        <begin position="113"/>
        <end position="140"/>
    </location>
</feature>
<dbReference type="HOGENOM" id="CLU_707063_0_0_1"/>
<sequence length="391" mass="42658">MQRSDKSLPCKEDRSTLASRWETRTADDNGDLMPRTMSRITASSSTLPPRLPHQRPTFLDCMESGAAETATQVAQGGVTPRNEQDAEQEHHAAVDFQLTQMVIDRELSLATRPLKRRREDEGEAASNSLGAIGSGPLSEDTDADAMEIEMMLEGDCRLQRWTLSNPLLMESSETQDVDTEDPIPTKRRRLHFHSPASVVEHPRTHDLSVQEVDGTGDINEMGSAYQASQNAHRFAARSVEEVELALRQDDELSAVDHQQQPVSDTQPILVTHGGSTLPIPLSAQGEARGVAEEPSSSSNRDYEVRAGTQYDPGHACVPPDVIPALTLDCPTILSDDTDASNRIHGVTPEISGQSGIAYTPEVDLTEWSSTIPIFPAHEPESLALDLATRAS</sequence>
<feature type="region of interest" description="Disordered" evidence="1">
    <location>
        <begin position="1"/>
        <end position="35"/>
    </location>
</feature>
<feature type="non-terminal residue" evidence="2">
    <location>
        <position position="391"/>
    </location>
</feature>
<evidence type="ECO:0000313" key="2">
    <source>
        <dbReference type="EMBL" id="EPS92656.1"/>
    </source>
</evidence>
<protein>
    <submittedName>
        <fullName evidence="2">Uncharacterized protein</fullName>
    </submittedName>
</protein>
<keyword evidence="3" id="KW-1185">Reference proteome</keyword>
<proteinExistence type="predicted"/>